<reference evidence="7 8" key="1">
    <citation type="journal article" date="2015" name="Nature">
        <title>rRNA introns, odd ribosomes, and small enigmatic genomes across a large radiation of phyla.</title>
        <authorList>
            <person name="Brown C.T."/>
            <person name="Hug L.A."/>
            <person name="Thomas B.C."/>
            <person name="Sharon I."/>
            <person name="Castelle C.J."/>
            <person name="Singh A."/>
            <person name="Wilkins M.J."/>
            <person name="Williams K.H."/>
            <person name="Banfield J.F."/>
        </authorList>
    </citation>
    <scope>NUCLEOTIDE SEQUENCE [LARGE SCALE GENOMIC DNA]</scope>
</reference>
<dbReference type="AlphaFoldDB" id="A0A0G1U8L4"/>
<feature type="transmembrane region" description="Helical" evidence="6">
    <location>
        <begin position="12"/>
        <end position="36"/>
    </location>
</feature>
<keyword evidence="2" id="KW-0488">Methylation</keyword>
<comment type="subcellular location">
    <subcellularLocation>
        <location evidence="1">Membrane</location>
        <topology evidence="1">Single-pass membrane protein</topology>
    </subcellularLocation>
</comment>
<evidence type="ECO:0000256" key="3">
    <source>
        <dbReference type="ARBA" id="ARBA00022692"/>
    </source>
</evidence>
<dbReference type="PRINTS" id="PR00813">
    <property type="entry name" value="BCTERIALGSPG"/>
</dbReference>
<gene>
    <name evidence="7" type="ORF">UY19_C0002G0030</name>
</gene>
<dbReference type="GO" id="GO:0015627">
    <property type="term" value="C:type II protein secretion system complex"/>
    <property type="evidence" value="ECO:0007669"/>
    <property type="project" value="InterPro"/>
</dbReference>
<evidence type="ECO:0000313" key="8">
    <source>
        <dbReference type="Proteomes" id="UP000033882"/>
    </source>
</evidence>
<keyword evidence="4 6" id="KW-1133">Transmembrane helix</keyword>
<evidence type="ECO:0000256" key="6">
    <source>
        <dbReference type="SAM" id="Phobius"/>
    </source>
</evidence>
<dbReference type="Proteomes" id="UP000033882">
    <property type="component" value="Unassembled WGS sequence"/>
</dbReference>
<dbReference type="PANTHER" id="PTHR30093:SF44">
    <property type="entry name" value="TYPE II SECRETION SYSTEM CORE PROTEIN G"/>
    <property type="match status" value="1"/>
</dbReference>
<name>A0A0G1U8L4_9BACT</name>
<evidence type="ECO:0000256" key="2">
    <source>
        <dbReference type="ARBA" id="ARBA00022481"/>
    </source>
</evidence>
<dbReference type="Gene3D" id="3.30.700.10">
    <property type="entry name" value="Glycoprotein, Type 4 Pilin"/>
    <property type="match status" value="1"/>
</dbReference>
<protein>
    <submittedName>
        <fullName evidence="7">Fimbrial protein pilin</fullName>
    </submittedName>
</protein>
<dbReference type="InterPro" id="IPR000983">
    <property type="entry name" value="Bac_GSPG_pilin"/>
</dbReference>
<evidence type="ECO:0000313" key="7">
    <source>
        <dbReference type="EMBL" id="KKU90457.1"/>
    </source>
</evidence>
<dbReference type="Pfam" id="PF07963">
    <property type="entry name" value="N_methyl"/>
    <property type="match status" value="1"/>
</dbReference>
<dbReference type="GO" id="GO:0015628">
    <property type="term" value="P:protein secretion by the type II secretion system"/>
    <property type="evidence" value="ECO:0007669"/>
    <property type="project" value="InterPro"/>
</dbReference>
<accession>A0A0G1U8L4</accession>
<dbReference type="EMBL" id="LCPB01000002">
    <property type="protein sequence ID" value="KKU90457.1"/>
    <property type="molecule type" value="Genomic_DNA"/>
</dbReference>
<dbReference type="GO" id="GO:0016020">
    <property type="term" value="C:membrane"/>
    <property type="evidence" value="ECO:0007669"/>
    <property type="project" value="UniProtKB-SubCell"/>
</dbReference>
<proteinExistence type="predicted"/>
<organism evidence="7 8">
    <name type="scientific">Candidatus Wolfebacteria bacterium GW2011_GWA2_47_9b</name>
    <dbReference type="NCBI Taxonomy" id="1619005"/>
    <lineage>
        <taxon>Bacteria</taxon>
        <taxon>Candidatus Wolfeibacteriota</taxon>
    </lineage>
</organism>
<dbReference type="PANTHER" id="PTHR30093">
    <property type="entry name" value="GENERAL SECRETION PATHWAY PROTEIN G"/>
    <property type="match status" value="1"/>
</dbReference>
<evidence type="ECO:0000256" key="4">
    <source>
        <dbReference type="ARBA" id="ARBA00022989"/>
    </source>
</evidence>
<dbReference type="InterPro" id="IPR045584">
    <property type="entry name" value="Pilin-like"/>
</dbReference>
<dbReference type="SUPFAM" id="SSF54523">
    <property type="entry name" value="Pili subunits"/>
    <property type="match status" value="1"/>
</dbReference>
<evidence type="ECO:0000256" key="5">
    <source>
        <dbReference type="ARBA" id="ARBA00023136"/>
    </source>
</evidence>
<dbReference type="PROSITE" id="PS00409">
    <property type="entry name" value="PROKAR_NTER_METHYL"/>
    <property type="match status" value="1"/>
</dbReference>
<comment type="caution">
    <text evidence="7">The sequence shown here is derived from an EMBL/GenBank/DDBJ whole genome shotgun (WGS) entry which is preliminary data.</text>
</comment>
<dbReference type="InterPro" id="IPR012902">
    <property type="entry name" value="N_methyl_site"/>
</dbReference>
<keyword evidence="3 6" id="KW-0812">Transmembrane</keyword>
<keyword evidence="5 6" id="KW-0472">Membrane</keyword>
<dbReference type="NCBIfam" id="TIGR02532">
    <property type="entry name" value="IV_pilin_GFxxxE"/>
    <property type="match status" value="1"/>
</dbReference>
<evidence type="ECO:0000256" key="1">
    <source>
        <dbReference type="ARBA" id="ARBA00004167"/>
    </source>
</evidence>
<sequence>MKTLHYKKGFTLVEMLIVIAIIAILASVALVSVGGVRQSARDTKRVSDISKLQQQLEVYYSQNGAYPADLATFSAFAGSEANFTDPLNDPYAYAAYDNDQKYLLGINMEGGTSAENEPNEVDALPTGLAAFSISCTEANLGYCVGN</sequence>